<protein>
    <submittedName>
        <fullName evidence="1">Uncharacterized protein</fullName>
    </submittedName>
</protein>
<sequence>MIGSFPSALVHDLRNRGIYNAAIPPFPLPADHFHYWIHGEAFLTDRDDVSNRLLP</sequence>
<dbReference type="AlphaFoldDB" id="A0A165XSS0"/>
<organism evidence="1 2">
    <name type="scientific">Sistotremastrum suecicum HHB10207 ss-3</name>
    <dbReference type="NCBI Taxonomy" id="1314776"/>
    <lineage>
        <taxon>Eukaryota</taxon>
        <taxon>Fungi</taxon>
        <taxon>Dikarya</taxon>
        <taxon>Basidiomycota</taxon>
        <taxon>Agaricomycotina</taxon>
        <taxon>Agaricomycetes</taxon>
        <taxon>Sistotremastrales</taxon>
        <taxon>Sistotremastraceae</taxon>
        <taxon>Sistotremastrum</taxon>
    </lineage>
</organism>
<dbReference type="Proteomes" id="UP000076798">
    <property type="component" value="Unassembled WGS sequence"/>
</dbReference>
<evidence type="ECO:0000313" key="2">
    <source>
        <dbReference type="Proteomes" id="UP000076798"/>
    </source>
</evidence>
<keyword evidence="2" id="KW-1185">Reference proteome</keyword>
<gene>
    <name evidence="1" type="ORF">SISSUDRAFT_1055439</name>
</gene>
<accession>A0A165XSS0</accession>
<dbReference type="EMBL" id="KV428325">
    <property type="protein sequence ID" value="KZT32504.1"/>
    <property type="molecule type" value="Genomic_DNA"/>
</dbReference>
<evidence type="ECO:0000313" key="1">
    <source>
        <dbReference type="EMBL" id="KZT32504.1"/>
    </source>
</evidence>
<proteinExistence type="predicted"/>
<name>A0A165XSS0_9AGAM</name>
<reference evidence="1 2" key="1">
    <citation type="journal article" date="2016" name="Mol. Biol. Evol.">
        <title>Comparative Genomics of Early-Diverging Mushroom-Forming Fungi Provides Insights into the Origins of Lignocellulose Decay Capabilities.</title>
        <authorList>
            <person name="Nagy L.G."/>
            <person name="Riley R."/>
            <person name="Tritt A."/>
            <person name="Adam C."/>
            <person name="Daum C."/>
            <person name="Floudas D."/>
            <person name="Sun H."/>
            <person name="Yadav J.S."/>
            <person name="Pangilinan J."/>
            <person name="Larsson K.H."/>
            <person name="Matsuura K."/>
            <person name="Barry K."/>
            <person name="Labutti K."/>
            <person name="Kuo R."/>
            <person name="Ohm R.A."/>
            <person name="Bhattacharya S.S."/>
            <person name="Shirouzu T."/>
            <person name="Yoshinaga Y."/>
            <person name="Martin F.M."/>
            <person name="Grigoriev I.V."/>
            <person name="Hibbett D.S."/>
        </authorList>
    </citation>
    <scope>NUCLEOTIDE SEQUENCE [LARGE SCALE GENOMIC DNA]</scope>
    <source>
        <strain evidence="1 2">HHB10207 ss-3</strain>
    </source>
</reference>